<accession>A0A067QWN2</accession>
<keyword evidence="7 8" id="KW-0807">Transducer</keyword>
<feature type="transmembrane region" description="Helical" evidence="8">
    <location>
        <begin position="52"/>
        <end position="72"/>
    </location>
</feature>
<dbReference type="eggNOG" id="ENOG502T2F5">
    <property type="taxonomic scope" value="Eukaryota"/>
</dbReference>
<feature type="transmembrane region" description="Helical" evidence="8">
    <location>
        <begin position="417"/>
        <end position="435"/>
    </location>
</feature>
<evidence type="ECO:0000256" key="6">
    <source>
        <dbReference type="ARBA" id="ARBA00023170"/>
    </source>
</evidence>
<evidence type="ECO:0000256" key="1">
    <source>
        <dbReference type="ARBA" id="ARBA00004651"/>
    </source>
</evidence>
<dbReference type="InParanoid" id="A0A067QWN2"/>
<dbReference type="PANTHER" id="PTHR21143">
    <property type="entry name" value="INVERTEBRATE GUSTATORY RECEPTOR"/>
    <property type="match status" value="1"/>
</dbReference>
<keyword evidence="10" id="KW-1185">Reference proteome</keyword>
<evidence type="ECO:0000256" key="4">
    <source>
        <dbReference type="ARBA" id="ARBA00022989"/>
    </source>
</evidence>
<dbReference type="EMBL" id="KK852927">
    <property type="protein sequence ID" value="KDR13679.1"/>
    <property type="molecule type" value="Genomic_DNA"/>
</dbReference>
<evidence type="ECO:0000256" key="2">
    <source>
        <dbReference type="ARBA" id="ARBA00022475"/>
    </source>
</evidence>
<comment type="caution">
    <text evidence="8">Lacks conserved residue(s) required for the propagation of feature annotation.</text>
</comment>
<dbReference type="GO" id="GO:0005886">
    <property type="term" value="C:plasma membrane"/>
    <property type="evidence" value="ECO:0007669"/>
    <property type="project" value="UniProtKB-SubCell"/>
</dbReference>
<dbReference type="GO" id="GO:0007635">
    <property type="term" value="P:chemosensory behavior"/>
    <property type="evidence" value="ECO:0007669"/>
    <property type="project" value="TreeGrafter"/>
</dbReference>
<dbReference type="GO" id="GO:0050909">
    <property type="term" value="P:sensory perception of taste"/>
    <property type="evidence" value="ECO:0007669"/>
    <property type="project" value="InterPro"/>
</dbReference>
<keyword evidence="5 8" id="KW-0472">Membrane</keyword>
<evidence type="ECO:0000256" key="8">
    <source>
        <dbReference type="RuleBase" id="RU363108"/>
    </source>
</evidence>
<organism evidence="9 10">
    <name type="scientific">Zootermopsis nevadensis</name>
    <name type="common">Dampwood termite</name>
    <dbReference type="NCBI Taxonomy" id="136037"/>
    <lineage>
        <taxon>Eukaryota</taxon>
        <taxon>Metazoa</taxon>
        <taxon>Ecdysozoa</taxon>
        <taxon>Arthropoda</taxon>
        <taxon>Hexapoda</taxon>
        <taxon>Insecta</taxon>
        <taxon>Pterygota</taxon>
        <taxon>Neoptera</taxon>
        <taxon>Polyneoptera</taxon>
        <taxon>Dictyoptera</taxon>
        <taxon>Blattodea</taxon>
        <taxon>Blattoidea</taxon>
        <taxon>Termitoidae</taxon>
        <taxon>Termopsidae</taxon>
        <taxon>Zootermopsis</taxon>
    </lineage>
</organism>
<gene>
    <name evidence="9" type="ORF">L798_12325</name>
</gene>
<evidence type="ECO:0000256" key="3">
    <source>
        <dbReference type="ARBA" id="ARBA00022692"/>
    </source>
</evidence>
<dbReference type="GO" id="GO:0030425">
    <property type="term" value="C:dendrite"/>
    <property type="evidence" value="ECO:0007669"/>
    <property type="project" value="TreeGrafter"/>
</dbReference>
<dbReference type="GO" id="GO:0030424">
    <property type="term" value="C:axon"/>
    <property type="evidence" value="ECO:0007669"/>
    <property type="project" value="TreeGrafter"/>
</dbReference>
<reference evidence="9 10" key="1">
    <citation type="journal article" date="2014" name="Nat. Commun.">
        <title>Molecular traces of alternative social organization in a termite genome.</title>
        <authorList>
            <person name="Terrapon N."/>
            <person name="Li C."/>
            <person name="Robertson H.M."/>
            <person name="Ji L."/>
            <person name="Meng X."/>
            <person name="Booth W."/>
            <person name="Chen Z."/>
            <person name="Childers C.P."/>
            <person name="Glastad K.M."/>
            <person name="Gokhale K."/>
            <person name="Gowin J."/>
            <person name="Gronenberg W."/>
            <person name="Hermansen R.A."/>
            <person name="Hu H."/>
            <person name="Hunt B.G."/>
            <person name="Huylmans A.K."/>
            <person name="Khalil S.M."/>
            <person name="Mitchell R.D."/>
            <person name="Munoz-Torres M.C."/>
            <person name="Mustard J.A."/>
            <person name="Pan H."/>
            <person name="Reese J.T."/>
            <person name="Scharf M.E."/>
            <person name="Sun F."/>
            <person name="Vogel H."/>
            <person name="Xiao J."/>
            <person name="Yang W."/>
            <person name="Yang Z."/>
            <person name="Yang Z."/>
            <person name="Zhou J."/>
            <person name="Zhu J."/>
            <person name="Brent C.S."/>
            <person name="Elsik C.G."/>
            <person name="Goodisman M.A."/>
            <person name="Liberles D.A."/>
            <person name="Roe R.M."/>
            <person name="Vargo E.L."/>
            <person name="Vilcinskas A."/>
            <person name="Wang J."/>
            <person name="Bornberg-Bauer E."/>
            <person name="Korb J."/>
            <person name="Zhang G."/>
            <person name="Liebig J."/>
        </authorList>
    </citation>
    <scope>NUCLEOTIDE SEQUENCE [LARGE SCALE GENOMIC DNA]</scope>
    <source>
        <tissue evidence="9">Whole organism</tissue>
    </source>
</reference>
<keyword evidence="4 8" id="KW-1133">Transmembrane helix</keyword>
<feature type="transmembrane region" description="Helical" evidence="8">
    <location>
        <begin position="299"/>
        <end position="322"/>
    </location>
</feature>
<dbReference type="InterPro" id="IPR013604">
    <property type="entry name" value="7TM_chemorcpt"/>
</dbReference>
<comment type="subcellular location">
    <subcellularLocation>
        <location evidence="1 8">Cell membrane</location>
        <topology evidence="1 8">Multi-pass membrane protein</topology>
    </subcellularLocation>
</comment>
<keyword evidence="2 8" id="KW-1003">Cell membrane</keyword>
<dbReference type="GO" id="GO:0007165">
    <property type="term" value="P:signal transduction"/>
    <property type="evidence" value="ECO:0007669"/>
    <property type="project" value="UniProtKB-KW"/>
</dbReference>
<proteinExistence type="inferred from homology"/>
<evidence type="ECO:0000313" key="10">
    <source>
        <dbReference type="Proteomes" id="UP000027135"/>
    </source>
</evidence>
<name>A0A067QWN2_ZOONE</name>
<dbReference type="AlphaFoldDB" id="A0A067QWN2"/>
<protein>
    <recommendedName>
        <fullName evidence="8">Gustatory receptor</fullName>
    </recommendedName>
</protein>
<keyword evidence="3 8" id="KW-0812">Transmembrane</keyword>
<dbReference type="Pfam" id="PF08395">
    <property type="entry name" value="7tm_7"/>
    <property type="match status" value="1"/>
</dbReference>
<sequence length="438" mass="49800">MWGMQLNTIYNDARPLHNVCKFLGLAPYSIRINPLTGEGFIDTDFKSNTLTVIWTLILLCAMVGGLIDTIIMNVMTFNFSTSDIINKAFCLPMFYMVSILMIVMNGTVNKYKIEQFLSKISEIDKVMSYMKGQEYSKIKSKKYSSYFEIAVLIAVFLPCLIYDVCSFMGDVIILCKIQMRLCEILQFVLMTQHCQLTRFIRVRLKMLGRVVSAVFNDSCSEGESELPGSTREAFNSKLSTGVTRISPELVSNKKLLAYKIFHLSEANTVDLFSCNAKNFARLRRVYSLLCDAVGFVNSIYGFLVMFLIMQIFIELITGVNGIMHLIKENNSPHFANATLLIVHLISRIVLSLGILVTTILSCHVTVLESKELGIYVQKILLKYPLRSDTVQQLKLFYQQISNNDIQFTAFWLFNLDISFLCTIFASSITYIILLAQIK</sequence>
<evidence type="ECO:0000256" key="5">
    <source>
        <dbReference type="ARBA" id="ARBA00023136"/>
    </source>
</evidence>
<comment type="similarity">
    <text evidence="8">Belongs to the insect chemoreceptor superfamily. Gustatory receptor (GR) family.</text>
</comment>
<evidence type="ECO:0000313" key="9">
    <source>
        <dbReference type="EMBL" id="KDR13679.1"/>
    </source>
</evidence>
<feature type="transmembrane region" description="Helical" evidence="8">
    <location>
        <begin position="146"/>
        <end position="169"/>
    </location>
</feature>
<dbReference type="GO" id="GO:0008049">
    <property type="term" value="P:male courtship behavior"/>
    <property type="evidence" value="ECO:0007669"/>
    <property type="project" value="TreeGrafter"/>
</dbReference>
<dbReference type="PANTHER" id="PTHR21143:SF133">
    <property type="entry name" value="GUSTATORY AND PHEROMONE RECEPTOR 32A-RELATED"/>
    <property type="match status" value="1"/>
</dbReference>
<dbReference type="GO" id="GO:0043025">
    <property type="term" value="C:neuronal cell body"/>
    <property type="evidence" value="ECO:0007669"/>
    <property type="project" value="TreeGrafter"/>
</dbReference>
<keyword evidence="6 8" id="KW-0675">Receptor</keyword>
<comment type="function">
    <text evidence="8">Gustatory receptor which mediates acceptance or avoidance behavior, depending on its substrates.</text>
</comment>
<dbReference type="Proteomes" id="UP000027135">
    <property type="component" value="Unassembled WGS sequence"/>
</dbReference>
<evidence type="ECO:0000256" key="7">
    <source>
        <dbReference type="ARBA" id="ARBA00023224"/>
    </source>
</evidence>
<feature type="transmembrane region" description="Helical" evidence="8">
    <location>
        <begin position="84"/>
        <end position="103"/>
    </location>
</feature>
<feature type="transmembrane region" description="Helical" evidence="8">
    <location>
        <begin position="334"/>
        <end position="360"/>
    </location>
</feature>